<dbReference type="Proteomes" id="UP000485058">
    <property type="component" value="Unassembled WGS sequence"/>
</dbReference>
<keyword evidence="2" id="KW-0378">Hydrolase</keyword>
<accession>A0A699YGB3</accession>
<dbReference type="GO" id="GO:0004386">
    <property type="term" value="F:helicase activity"/>
    <property type="evidence" value="ECO:0007669"/>
    <property type="project" value="UniProtKB-KW"/>
</dbReference>
<keyword evidence="2" id="KW-0067">ATP-binding</keyword>
<evidence type="ECO:0000313" key="2">
    <source>
        <dbReference type="EMBL" id="GFH09123.1"/>
    </source>
</evidence>
<reference evidence="2 3" key="1">
    <citation type="submission" date="2020-02" db="EMBL/GenBank/DDBJ databases">
        <title>Draft genome sequence of Haematococcus lacustris strain NIES-144.</title>
        <authorList>
            <person name="Morimoto D."/>
            <person name="Nakagawa S."/>
            <person name="Yoshida T."/>
            <person name="Sawayama S."/>
        </authorList>
    </citation>
    <scope>NUCLEOTIDE SEQUENCE [LARGE SCALE GENOMIC DNA]</scope>
    <source>
        <strain evidence="2 3">NIES-144</strain>
    </source>
</reference>
<protein>
    <submittedName>
        <fullName evidence="2">ATP-dependent RNA helicase DED1</fullName>
    </submittedName>
</protein>
<dbReference type="EMBL" id="BLLF01000210">
    <property type="protein sequence ID" value="GFH09123.1"/>
    <property type="molecule type" value="Genomic_DNA"/>
</dbReference>
<feature type="region of interest" description="Disordered" evidence="1">
    <location>
        <begin position="1"/>
        <end position="38"/>
    </location>
</feature>
<organism evidence="2 3">
    <name type="scientific">Haematococcus lacustris</name>
    <name type="common">Green alga</name>
    <name type="synonym">Haematococcus pluvialis</name>
    <dbReference type="NCBI Taxonomy" id="44745"/>
    <lineage>
        <taxon>Eukaryota</taxon>
        <taxon>Viridiplantae</taxon>
        <taxon>Chlorophyta</taxon>
        <taxon>core chlorophytes</taxon>
        <taxon>Chlorophyceae</taxon>
        <taxon>CS clade</taxon>
        <taxon>Chlamydomonadales</taxon>
        <taxon>Haematococcaceae</taxon>
        <taxon>Haematococcus</taxon>
    </lineage>
</organism>
<comment type="caution">
    <text evidence="2">The sequence shown here is derived from an EMBL/GenBank/DDBJ whole genome shotgun (WGS) entry which is preliminary data.</text>
</comment>
<name>A0A699YGB3_HAELA</name>
<dbReference type="AlphaFoldDB" id="A0A699YGB3"/>
<evidence type="ECO:0000256" key="1">
    <source>
        <dbReference type="SAM" id="MobiDB-lite"/>
    </source>
</evidence>
<keyword evidence="3" id="KW-1185">Reference proteome</keyword>
<gene>
    <name evidence="2" type="ORF">HaLaN_04213</name>
</gene>
<proteinExistence type="predicted"/>
<keyword evidence="2" id="KW-0347">Helicase</keyword>
<evidence type="ECO:0000313" key="3">
    <source>
        <dbReference type="Proteomes" id="UP000485058"/>
    </source>
</evidence>
<feature type="compositionally biased region" description="Basic and acidic residues" evidence="1">
    <location>
        <begin position="22"/>
        <end position="31"/>
    </location>
</feature>
<sequence length="112" mass="12440">MGQDYAVRRAAKKAWKRQSSQNEKKLGDKGAQRKKPNAVRRMCKGMCYKNPSLDLEDLKWNGKLDNEGSDAEEASSAATLLAELSPVGAGLARYCRWVCCQLLPAAGWQPLR</sequence>
<feature type="non-terminal residue" evidence="2">
    <location>
        <position position="112"/>
    </location>
</feature>
<keyword evidence="2" id="KW-0547">Nucleotide-binding</keyword>